<keyword evidence="7" id="KW-1185">Reference proteome</keyword>
<gene>
    <name evidence="6" type="ORF">ACFQ2S_16355</name>
</gene>
<feature type="domain" description="HTH araC/xylS-type" evidence="5">
    <location>
        <begin position="199"/>
        <end position="297"/>
    </location>
</feature>
<comment type="caution">
    <text evidence="6">The sequence shown here is derived from an EMBL/GenBank/DDBJ whole genome shotgun (WGS) entry which is preliminary data.</text>
</comment>
<dbReference type="InterPro" id="IPR009057">
    <property type="entry name" value="Homeodomain-like_sf"/>
</dbReference>
<dbReference type="EMBL" id="JBHTJT010000035">
    <property type="protein sequence ID" value="MFD0981212.1"/>
    <property type="molecule type" value="Genomic_DNA"/>
</dbReference>
<evidence type="ECO:0000259" key="5">
    <source>
        <dbReference type="PROSITE" id="PS01124"/>
    </source>
</evidence>
<evidence type="ECO:0000313" key="6">
    <source>
        <dbReference type="EMBL" id="MFD0981212.1"/>
    </source>
</evidence>
<feature type="region of interest" description="Disordered" evidence="4">
    <location>
        <begin position="293"/>
        <end position="312"/>
    </location>
</feature>
<evidence type="ECO:0000256" key="3">
    <source>
        <dbReference type="ARBA" id="ARBA00023163"/>
    </source>
</evidence>
<feature type="non-terminal residue" evidence="6">
    <location>
        <position position="1"/>
    </location>
</feature>
<dbReference type="Proteomes" id="UP001597108">
    <property type="component" value="Unassembled WGS sequence"/>
</dbReference>
<dbReference type="InterPro" id="IPR018060">
    <property type="entry name" value="HTH_AraC"/>
</dbReference>
<dbReference type="SUPFAM" id="SSF46689">
    <property type="entry name" value="Homeodomain-like"/>
    <property type="match status" value="1"/>
</dbReference>
<evidence type="ECO:0000256" key="4">
    <source>
        <dbReference type="SAM" id="MobiDB-lite"/>
    </source>
</evidence>
<keyword evidence="2" id="KW-0238">DNA-binding</keyword>
<sequence length="312" mass="34563">FAILCPPFPKHNGGPVQMGHSTALEDMAETLGDPYFGAKVAIETAKKGTQAFRDSATHALNFGDFLSRLVEEVRKQVNNVRYSVSISPGMSSFDINRTVSVTKPSTQLDAIGVALYATLIKKGIGKTFDPKDILITVPTTQGLPPGFLPKQALIRSQIDGLRISFPTHWLWAPFSLDWDLVKKSRGEFASDGRREATLSYLRDMLKDNIAHQDLTLNVFALICRQHPRRIQRILWANGTSYSQMKDDVRQSITEDLLSNTTLPIAQIALQVGLSSSAVLDRAFRRWTGKTPSGFRGDLPRHRAYPGPVTGSR</sequence>
<accession>A0ABW3IUD4</accession>
<evidence type="ECO:0000313" key="7">
    <source>
        <dbReference type="Proteomes" id="UP001597108"/>
    </source>
</evidence>
<dbReference type="Pfam" id="PF12833">
    <property type="entry name" value="HTH_18"/>
    <property type="match status" value="1"/>
</dbReference>
<dbReference type="SMART" id="SM00342">
    <property type="entry name" value="HTH_ARAC"/>
    <property type="match status" value="1"/>
</dbReference>
<evidence type="ECO:0000256" key="2">
    <source>
        <dbReference type="ARBA" id="ARBA00023125"/>
    </source>
</evidence>
<dbReference type="RefSeq" id="WP_386076063.1">
    <property type="nucleotide sequence ID" value="NZ_JBHTJT010000035.1"/>
</dbReference>
<reference evidence="7" key="1">
    <citation type="journal article" date="2019" name="Int. J. Syst. Evol. Microbiol.">
        <title>The Global Catalogue of Microorganisms (GCM) 10K type strain sequencing project: providing services to taxonomists for standard genome sequencing and annotation.</title>
        <authorList>
            <consortium name="The Broad Institute Genomics Platform"/>
            <consortium name="The Broad Institute Genome Sequencing Center for Infectious Disease"/>
            <person name="Wu L."/>
            <person name="Ma J."/>
        </authorList>
    </citation>
    <scope>NUCLEOTIDE SEQUENCE [LARGE SCALE GENOMIC DNA]</scope>
    <source>
        <strain evidence="7">CCUG 60524</strain>
    </source>
</reference>
<organism evidence="6 7">
    <name type="scientific">Tropicimonas aquimaris</name>
    <dbReference type="NCBI Taxonomy" id="914152"/>
    <lineage>
        <taxon>Bacteria</taxon>
        <taxon>Pseudomonadati</taxon>
        <taxon>Pseudomonadota</taxon>
        <taxon>Alphaproteobacteria</taxon>
        <taxon>Rhodobacterales</taxon>
        <taxon>Roseobacteraceae</taxon>
        <taxon>Tropicimonas</taxon>
    </lineage>
</organism>
<proteinExistence type="predicted"/>
<dbReference type="PANTHER" id="PTHR47894:SF4">
    <property type="entry name" value="HTH-TYPE TRANSCRIPTIONAL REGULATOR GADX"/>
    <property type="match status" value="1"/>
</dbReference>
<name>A0ABW3IUD4_9RHOB</name>
<evidence type="ECO:0000256" key="1">
    <source>
        <dbReference type="ARBA" id="ARBA00023015"/>
    </source>
</evidence>
<keyword evidence="1" id="KW-0805">Transcription regulation</keyword>
<keyword evidence="3" id="KW-0804">Transcription</keyword>
<dbReference type="PANTHER" id="PTHR47894">
    <property type="entry name" value="HTH-TYPE TRANSCRIPTIONAL REGULATOR GADX"/>
    <property type="match status" value="1"/>
</dbReference>
<dbReference type="Gene3D" id="1.10.10.60">
    <property type="entry name" value="Homeodomain-like"/>
    <property type="match status" value="1"/>
</dbReference>
<protein>
    <submittedName>
        <fullName evidence="6">Helix-turn-helix domain-containing protein</fullName>
    </submittedName>
</protein>
<dbReference type="PROSITE" id="PS01124">
    <property type="entry name" value="HTH_ARAC_FAMILY_2"/>
    <property type="match status" value="1"/>
</dbReference>